<comment type="catalytic activity">
    <reaction evidence="1">
        <text>ATP + protein L-histidine = ADP + protein N-phospho-L-histidine.</text>
        <dbReference type="EC" id="2.7.13.3"/>
    </reaction>
</comment>
<dbReference type="AlphaFoldDB" id="A0A369BD72"/>
<evidence type="ECO:0000259" key="8">
    <source>
        <dbReference type="SMART" id="SM00387"/>
    </source>
</evidence>
<keyword evidence="10" id="KW-1185">Reference proteome</keyword>
<keyword evidence="3" id="KW-0145">Chemotaxis</keyword>
<dbReference type="Proteomes" id="UP000253034">
    <property type="component" value="Unassembled WGS sequence"/>
</dbReference>
<dbReference type="GO" id="GO:0004673">
    <property type="term" value="F:protein histidine kinase activity"/>
    <property type="evidence" value="ECO:0007669"/>
    <property type="project" value="UniProtKB-EC"/>
</dbReference>
<gene>
    <name evidence="9" type="ORF">DFR58_107171</name>
</gene>
<sequence>MFYESDFLFSTDDEIVYHNGQKIQGPHKWTIMIADEDRDIHKAVKSSLQEFVFEGIPLEFLSAFSVAEAANLFKERLYIAIAFIHKSIGGTDKGIDLVRLIREELGDKAAGIILRIEPGEDVEEGFITEYCVSDCKEKSELVRKKLFTAVSSLLNAYKGSMRLKRGMLRNKNMSRIIDNSSQGFLTFGQTLIINDYYSSECIKIFKRRIEGVKFSELIHADTEQQHNLNIMLTKILNIHNSSIREFYLPLLPAQIYVEGRYIAVKYIILNGEAPPKFRMFMLILNDITDKKLLENKAEEERSNLRMIVSVVANYDEFLNLCKEYRDFCGLGIIKILDSSSDEGIKLFDILRSIHNFKSSFSKLNMVNIVNKLHEIESRISMLRNSTDEEIAHEMEECLLQIRPELLEQDLDLIATAVGEDFYIGSRPAWVDKDKIDELEKKMTSILSDEQCRLLLPEVRKLGHRLFRDLLKHYPAYVAVTARRLGKEIFPLIIKGGDFYADIRQYQSFTESLVHVFKNAVDHGIEEPVRREEKGKDRLGSIRCGISLQDEYICVCISDDGRGIDLEEIRKISFMKGICTYEEAYEMPVQEVMGLVFHRYMTTKMTADSFSGRGIGLTAVKDEVGKIGGRVEVNSRKDEGTEFKFWLKHVV</sequence>
<dbReference type="GO" id="GO:0000160">
    <property type="term" value="P:phosphorelay signal transduction system"/>
    <property type="evidence" value="ECO:0007669"/>
    <property type="project" value="UniProtKB-KW"/>
</dbReference>
<name>A0A369BD72_9FIRM</name>
<evidence type="ECO:0000256" key="5">
    <source>
        <dbReference type="ARBA" id="ARBA00022679"/>
    </source>
</evidence>
<reference evidence="9 10" key="1">
    <citation type="submission" date="2018-07" db="EMBL/GenBank/DDBJ databases">
        <title>Genomic Encyclopedia of Type Strains, Phase IV (KMG-IV): sequencing the most valuable type-strain genomes for metagenomic binning, comparative biology and taxonomic classification.</title>
        <authorList>
            <person name="Goeker M."/>
        </authorList>
    </citation>
    <scope>NUCLEOTIDE SEQUENCE [LARGE SCALE GENOMIC DNA]</scope>
    <source>
        <strain evidence="9 10">DSM 27016</strain>
    </source>
</reference>
<keyword evidence="5" id="KW-0808">Transferase</keyword>
<evidence type="ECO:0000256" key="3">
    <source>
        <dbReference type="ARBA" id="ARBA00022500"/>
    </source>
</evidence>
<dbReference type="InterPro" id="IPR036890">
    <property type="entry name" value="HATPase_C_sf"/>
</dbReference>
<dbReference type="EMBL" id="QPJT01000007">
    <property type="protein sequence ID" value="RCX17624.1"/>
    <property type="molecule type" value="Genomic_DNA"/>
</dbReference>
<evidence type="ECO:0000256" key="4">
    <source>
        <dbReference type="ARBA" id="ARBA00022553"/>
    </source>
</evidence>
<evidence type="ECO:0000256" key="7">
    <source>
        <dbReference type="ARBA" id="ARBA00023012"/>
    </source>
</evidence>
<dbReference type="OrthoDB" id="9798098at2"/>
<organism evidence="9 10">
    <name type="scientific">Anaerobacterium chartisolvens</name>
    <dbReference type="NCBI Taxonomy" id="1297424"/>
    <lineage>
        <taxon>Bacteria</taxon>
        <taxon>Bacillati</taxon>
        <taxon>Bacillota</taxon>
        <taxon>Clostridia</taxon>
        <taxon>Eubacteriales</taxon>
        <taxon>Oscillospiraceae</taxon>
        <taxon>Anaerobacterium</taxon>
    </lineage>
</organism>
<dbReference type="SMART" id="SM00387">
    <property type="entry name" value="HATPase_c"/>
    <property type="match status" value="1"/>
</dbReference>
<dbReference type="SUPFAM" id="SSF55874">
    <property type="entry name" value="ATPase domain of HSP90 chaperone/DNA topoisomerase II/histidine kinase"/>
    <property type="match status" value="1"/>
</dbReference>
<dbReference type="PRINTS" id="PR00344">
    <property type="entry name" value="BCTRLSENSOR"/>
</dbReference>
<evidence type="ECO:0000256" key="1">
    <source>
        <dbReference type="ARBA" id="ARBA00000085"/>
    </source>
</evidence>
<dbReference type="EC" id="2.7.13.3" evidence="2"/>
<comment type="caution">
    <text evidence="9">The sequence shown here is derived from an EMBL/GenBank/DDBJ whole genome shotgun (WGS) entry which is preliminary data.</text>
</comment>
<keyword evidence="6 9" id="KW-0418">Kinase</keyword>
<dbReference type="Gene3D" id="3.30.565.10">
    <property type="entry name" value="Histidine kinase-like ATPase, C-terminal domain"/>
    <property type="match status" value="1"/>
</dbReference>
<evidence type="ECO:0000256" key="2">
    <source>
        <dbReference type="ARBA" id="ARBA00012438"/>
    </source>
</evidence>
<dbReference type="FunFam" id="3.30.565.10:FF:000016">
    <property type="entry name" value="Chemotaxis protein CheA, putative"/>
    <property type="match status" value="1"/>
</dbReference>
<dbReference type="InterPro" id="IPR003594">
    <property type="entry name" value="HATPase_dom"/>
</dbReference>
<feature type="domain" description="Histidine kinase/HSP90-like ATPase" evidence="8">
    <location>
        <begin position="507"/>
        <end position="650"/>
    </location>
</feature>
<proteinExistence type="predicted"/>
<keyword evidence="4" id="KW-0597">Phosphoprotein</keyword>
<dbReference type="Pfam" id="PF02518">
    <property type="entry name" value="HATPase_c"/>
    <property type="match status" value="1"/>
</dbReference>
<evidence type="ECO:0000313" key="10">
    <source>
        <dbReference type="Proteomes" id="UP000253034"/>
    </source>
</evidence>
<dbReference type="PANTHER" id="PTHR43395:SF10">
    <property type="entry name" value="CHEMOTAXIS PROTEIN CHEA"/>
    <property type="match status" value="1"/>
</dbReference>
<dbReference type="InterPro" id="IPR004358">
    <property type="entry name" value="Sig_transdc_His_kin-like_C"/>
</dbReference>
<dbReference type="RefSeq" id="WP_114297329.1">
    <property type="nucleotide sequence ID" value="NZ_QPJT01000007.1"/>
</dbReference>
<keyword evidence="7" id="KW-0902">Two-component regulatory system</keyword>
<dbReference type="PANTHER" id="PTHR43395">
    <property type="entry name" value="SENSOR HISTIDINE KINASE CHEA"/>
    <property type="match status" value="1"/>
</dbReference>
<dbReference type="InterPro" id="IPR051315">
    <property type="entry name" value="Bact_Chemotaxis_CheA"/>
</dbReference>
<accession>A0A369BD72</accession>
<protein>
    <recommendedName>
        <fullName evidence="2">histidine kinase</fullName>
        <ecNumber evidence="2">2.7.13.3</ecNumber>
    </recommendedName>
</protein>
<dbReference type="GO" id="GO:0006935">
    <property type="term" value="P:chemotaxis"/>
    <property type="evidence" value="ECO:0007669"/>
    <property type="project" value="UniProtKB-KW"/>
</dbReference>
<evidence type="ECO:0000313" key="9">
    <source>
        <dbReference type="EMBL" id="RCX17624.1"/>
    </source>
</evidence>
<evidence type="ECO:0000256" key="6">
    <source>
        <dbReference type="ARBA" id="ARBA00022777"/>
    </source>
</evidence>